<gene>
    <name evidence="5" type="ORF">FC60_GL001752</name>
</gene>
<organism evidence="5 6">
    <name type="scientific">Limosilactobacillus gastricus DSM 16045</name>
    <dbReference type="NCBI Taxonomy" id="1423749"/>
    <lineage>
        <taxon>Bacteria</taxon>
        <taxon>Bacillati</taxon>
        <taxon>Bacillota</taxon>
        <taxon>Bacilli</taxon>
        <taxon>Lactobacillales</taxon>
        <taxon>Lactobacillaceae</taxon>
        <taxon>Limosilactobacillus</taxon>
    </lineage>
</organism>
<dbReference type="EMBL" id="AZFN01000009">
    <property type="protein sequence ID" value="KRM02576.1"/>
    <property type="molecule type" value="Genomic_DNA"/>
</dbReference>
<evidence type="ECO:0000259" key="4">
    <source>
        <dbReference type="Pfam" id="PF13193"/>
    </source>
</evidence>
<dbReference type="PATRIC" id="fig|1423749.3.peg.1812"/>
<dbReference type="GO" id="GO:0031956">
    <property type="term" value="F:medium-chain fatty acid-CoA ligase activity"/>
    <property type="evidence" value="ECO:0007669"/>
    <property type="project" value="TreeGrafter"/>
</dbReference>
<dbReference type="PROSITE" id="PS00455">
    <property type="entry name" value="AMP_BINDING"/>
    <property type="match status" value="1"/>
</dbReference>
<sequence length="512" mass="57439">MTKLTHDLKAQLTNNWRRPVVKDIRLGRWFTGEDLENDIQTLQAVFQTINLSVDDVVFMALANTAAYLPINQALWRYGMTAHPVSATSTAAELVADYEEHQYPAMIFTAEMATAFAGRDDLDSVLVNLETFPEGLVILSKKTNQNDGRLLEPNEESLGWILNTSGTTGKPKQVGLPHKFMWQAAQDDAYTHRMTSDDTVLIVMPMFHINAQELIINSMLLVSGRIVIAPKFSASKFWHWINEDDCTWSSVVPTIVTILLKNEASKAEFNPNHHLRFIRCASAMLPVGRHEQFVNEFKVPILEGYGMTESCSQCTLNPLDAIKLGSVGIPYGSEVKIITDNGYTSDPQVEGEIAIRGPHVITEYLNGDERAQKDFHDGWFHTGDLGYFDEDGYLWLNGRKKHLINHGGEKVNPTLVEDVIGELDYVKNVAVVPTPDEIYGEAVTAVVILQDGQKKSNFLKHQIMEYAAAKLAKYRRPTAVYFVDEFPLNPTGKIMRPQLSQQVTQLMQAELAV</sequence>
<comment type="similarity">
    <text evidence="1">Belongs to the ATP-dependent AMP-binding enzyme family.</text>
</comment>
<accession>A0A0R1VAT4</accession>
<reference evidence="5 6" key="1">
    <citation type="journal article" date="2015" name="Genome Announc.">
        <title>Expanding the biotechnology potential of lactobacilli through comparative genomics of 213 strains and associated genera.</title>
        <authorList>
            <person name="Sun Z."/>
            <person name="Harris H.M."/>
            <person name="McCann A."/>
            <person name="Guo C."/>
            <person name="Argimon S."/>
            <person name="Zhang W."/>
            <person name="Yang X."/>
            <person name="Jeffery I.B."/>
            <person name="Cooney J.C."/>
            <person name="Kagawa T.F."/>
            <person name="Liu W."/>
            <person name="Song Y."/>
            <person name="Salvetti E."/>
            <person name="Wrobel A."/>
            <person name="Rasinkangas P."/>
            <person name="Parkhill J."/>
            <person name="Rea M.C."/>
            <person name="O'Sullivan O."/>
            <person name="Ritari J."/>
            <person name="Douillard F.P."/>
            <person name="Paul Ross R."/>
            <person name="Yang R."/>
            <person name="Briner A.E."/>
            <person name="Felis G.E."/>
            <person name="de Vos W.M."/>
            <person name="Barrangou R."/>
            <person name="Klaenhammer T.R."/>
            <person name="Caufield P.W."/>
            <person name="Cui Y."/>
            <person name="Zhang H."/>
            <person name="O'Toole P.W."/>
        </authorList>
    </citation>
    <scope>NUCLEOTIDE SEQUENCE [LARGE SCALE GENOMIC DNA]</scope>
    <source>
        <strain evidence="5 6">DSM 16045</strain>
    </source>
</reference>
<dbReference type="InterPro" id="IPR045851">
    <property type="entry name" value="AMP-bd_C_sf"/>
</dbReference>
<keyword evidence="2" id="KW-0436">Ligase</keyword>
<dbReference type="SUPFAM" id="SSF56801">
    <property type="entry name" value="Acetyl-CoA synthetase-like"/>
    <property type="match status" value="1"/>
</dbReference>
<proteinExistence type="inferred from homology"/>
<protein>
    <submittedName>
        <fullName evidence="5">Acetyl-CoA synthetase</fullName>
    </submittedName>
</protein>
<evidence type="ECO:0000259" key="3">
    <source>
        <dbReference type="Pfam" id="PF00501"/>
    </source>
</evidence>
<dbReference type="GO" id="GO:0006631">
    <property type="term" value="P:fatty acid metabolic process"/>
    <property type="evidence" value="ECO:0007669"/>
    <property type="project" value="TreeGrafter"/>
</dbReference>
<dbReference type="InterPro" id="IPR020845">
    <property type="entry name" value="AMP-binding_CS"/>
</dbReference>
<dbReference type="AlphaFoldDB" id="A0A0R1VAT4"/>
<evidence type="ECO:0000256" key="2">
    <source>
        <dbReference type="ARBA" id="ARBA00022598"/>
    </source>
</evidence>
<dbReference type="Gene3D" id="3.40.50.12780">
    <property type="entry name" value="N-terminal domain of ligase-like"/>
    <property type="match status" value="1"/>
</dbReference>
<dbReference type="Pfam" id="PF00501">
    <property type="entry name" value="AMP-binding"/>
    <property type="match status" value="1"/>
</dbReference>
<dbReference type="RefSeq" id="WP_056937169.1">
    <property type="nucleotide sequence ID" value="NZ_AZFN01000009.1"/>
</dbReference>
<evidence type="ECO:0000256" key="1">
    <source>
        <dbReference type="ARBA" id="ARBA00006432"/>
    </source>
</evidence>
<evidence type="ECO:0000313" key="6">
    <source>
        <dbReference type="Proteomes" id="UP000051739"/>
    </source>
</evidence>
<name>A0A0R1VAT4_9LACO</name>
<dbReference type="Pfam" id="PF13193">
    <property type="entry name" value="AMP-binding_C"/>
    <property type="match status" value="1"/>
</dbReference>
<dbReference type="InterPro" id="IPR042099">
    <property type="entry name" value="ANL_N_sf"/>
</dbReference>
<evidence type="ECO:0000313" key="5">
    <source>
        <dbReference type="EMBL" id="KRM02576.1"/>
    </source>
</evidence>
<dbReference type="PANTHER" id="PTHR43201">
    <property type="entry name" value="ACYL-COA SYNTHETASE"/>
    <property type="match status" value="1"/>
</dbReference>
<comment type="caution">
    <text evidence="5">The sequence shown here is derived from an EMBL/GenBank/DDBJ whole genome shotgun (WGS) entry which is preliminary data.</text>
</comment>
<dbReference type="Proteomes" id="UP000051739">
    <property type="component" value="Unassembled WGS sequence"/>
</dbReference>
<dbReference type="InterPro" id="IPR025110">
    <property type="entry name" value="AMP-bd_C"/>
</dbReference>
<feature type="domain" description="AMP-dependent synthetase/ligase" evidence="3">
    <location>
        <begin position="13"/>
        <end position="364"/>
    </location>
</feature>
<feature type="domain" description="AMP-binding enzyme C-terminal" evidence="4">
    <location>
        <begin position="415"/>
        <end position="492"/>
    </location>
</feature>
<dbReference type="InterPro" id="IPR000873">
    <property type="entry name" value="AMP-dep_synth/lig_dom"/>
</dbReference>
<dbReference type="PANTHER" id="PTHR43201:SF5">
    <property type="entry name" value="MEDIUM-CHAIN ACYL-COA LIGASE ACSF2, MITOCHONDRIAL"/>
    <property type="match status" value="1"/>
</dbReference>
<dbReference type="Gene3D" id="3.30.300.30">
    <property type="match status" value="1"/>
</dbReference>
<keyword evidence="6" id="KW-1185">Reference proteome</keyword>